<accession>M4SWI4</accession>
<dbReference type="VEuPathDB" id="TriTrypDB:Tb427_000060800"/>
<evidence type="ECO:0000256" key="1">
    <source>
        <dbReference type="SAM" id="SignalP"/>
    </source>
</evidence>
<sequence length="272" mass="28548">MLTQTATAVLVAVLIIKAPTEAAHTKQDTVATSACKAARSFEKLKAHIEEQTRTKIGCLDSYTAERRHLIAAAAGAEDGQLATAAAALLVYGDTSAAQLHSQLSTLEQAANTSIALLSELAAEQFQIAAFAAVQVSTSDSGTTNLQGNAPEMNVEFTALADANATCTKLSKEEEAAAAQWTEANNWKKLKMFTAKASPKGAQVRKPYLCVASGGNCHTISPNVPSTGIIGSNIGIIGGPVFVAEPLEVQPARKDKFVTSKKLVHKRQTTAKD</sequence>
<protein>
    <submittedName>
        <fullName evidence="2">Variant surface glycoprotein 1850</fullName>
    </submittedName>
</protein>
<keyword evidence="1" id="KW-0732">Signal</keyword>
<dbReference type="SUPFAM" id="SSF58087">
    <property type="entry name" value="Variant surface glycoprotein (N-terminal domain)"/>
    <property type="match status" value="1"/>
</dbReference>
<dbReference type="EMBL" id="KC613327">
    <property type="protein sequence ID" value="AGH60758.1"/>
    <property type="molecule type" value="Genomic_DNA"/>
</dbReference>
<name>M4SWI4_9TRYP</name>
<proteinExistence type="predicted"/>
<organism evidence="2">
    <name type="scientific">Trypanosoma brucei</name>
    <dbReference type="NCBI Taxonomy" id="5691"/>
    <lineage>
        <taxon>Eukaryota</taxon>
        <taxon>Discoba</taxon>
        <taxon>Euglenozoa</taxon>
        <taxon>Kinetoplastea</taxon>
        <taxon>Metakinetoplastina</taxon>
        <taxon>Trypanosomatida</taxon>
        <taxon>Trypanosomatidae</taxon>
        <taxon>Trypanosoma</taxon>
    </lineage>
</organism>
<reference evidence="2" key="1">
    <citation type="submission" date="2013-02" db="EMBL/GenBank/DDBJ databases">
        <authorList>
            <person name="Cross G.A.M."/>
            <person name="Kim H.-S."/>
            <person name="Wickstead B."/>
        </authorList>
    </citation>
    <scope>NUCLEOTIDE SEQUENCE</scope>
    <source>
        <strain evidence="2">Lister 427</strain>
    </source>
</reference>
<feature type="signal peptide" evidence="1">
    <location>
        <begin position="1"/>
        <end position="22"/>
    </location>
</feature>
<evidence type="ECO:0000313" key="2">
    <source>
        <dbReference type="EMBL" id="AGH60758.1"/>
    </source>
</evidence>
<reference evidence="2" key="2">
    <citation type="journal article" date="2014" name="Mol. Biochem. Parasitol.">
        <title>Capturing the variant surface glycoprotein repertoire (the VSGnome) of Trypanosoma brucei Lister 427.</title>
        <authorList>
            <person name="Cross G.A."/>
            <person name="Kim H.S."/>
            <person name="Wickstead B."/>
        </authorList>
    </citation>
    <scope>NUCLEOTIDE SEQUENCE</scope>
    <source>
        <strain evidence="2">Lister 427</strain>
    </source>
</reference>
<feature type="chain" id="PRO_5004057479" evidence="1">
    <location>
        <begin position="23"/>
        <end position="272"/>
    </location>
</feature>
<dbReference type="AlphaFoldDB" id="M4SWI4"/>